<evidence type="ECO:0000256" key="3">
    <source>
        <dbReference type="ARBA" id="ARBA00023172"/>
    </source>
</evidence>
<keyword evidence="2" id="KW-0238">DNA-binding</keyword>
<comment type="similarity">
    <text evidence="1">Belongs to the 'phage' integrase family.</text>
</comment>
<keyword evidence="6" id="KW-1185">Reference proteome</keyword>
<dbReference type="Gene3D" id="1.10.150.130">
    <property type="match status" value="1"/>
</dbReference>
<evidence type="ECO:0000259" key="4">
    <source>
        <dbReference type="PROSITE" id="PS51898"/>
    </source>
</evidence>
<dbReference type="PROSITE" id="PS51898">
    <property type="entry name" value="TYR_RECOMBINASE"/>
    <property type="match status" value="1"/>
</dbReference>
<dbReference type="GO" id="GO:0003677">
    <property type="term" value="F:DNA binding"/>
    <property type="evidence" value="ECO:0007669"/>
    <property type="project" value="UniProtKB-KW"/>
</dbReference>
<dbReference type="OrthoDB" id="1068680at2"/>
<dbReference type="InterPro" id="IPR050090">
    <property type="entry name" value="Tyrosine_recombinase_XerCD"/>
</dbReference>
<dbReference type="EMBL" id="SOML01000007">
    <property type="protein sequence ID" value="TFD95550.1"/>
    <property type="molecule type" value="Genomic_DNA"/>
</dbReference>
<dbReference type="Pfam" id="PF00589">
    <property type="entry name" value="Phage_integrase"/>
    <property type="match status" value="1"/>
</dbReference>
<dbReference type="PANTHER" id="PTHR30349">
    <property type="entry name" value="PHAGE INTEGRASE-RELATED"/>
    <property type="match status" value="1"/>
</dbReference>
<evidence type="ECO:0000256" key="1">
    <source>
        <dbReference type="ARBA" id="ARBA00008857"/>
    </source>
</evidence>
<dbReference type="InterPro" id="IPR011010">
    <property type="entry name" value="DNA_brk_join_enz"/>
</dbReference>
<dbReference type="PANTHER" id="PTHR30349:SF64">
    <property type="entry name" value="PROPHAGE INTEGRASE INTD-RELATED"/>
    <property type="match status" value="1"/>
</dbReference>
<protein>
    <submittedName>
        <fullName evidence="5">Site-specific integrase</fullName>
    </submittedName>
</protein>
<evidence type="ECO:0000313" key="5">
    <source>
        <dbReference type="EMBL" id="TFD95550.1"/>
    </source>
</evidence>
<dbReference type="GO" id="GO:0006310">
    <property type="term" value="P:DNA recombination"/>
    <property type="evidence" value="ECO:0007669"/>
    <property type="project" value="UniProtKB-KW"/>
</dbReference>
<dbReference type="Proteomes" id="UP000297861">
    <property type="component" value="Unassembled WGS sequence"/>
</dbReference>
<dbReference type="CDD" id="cd01185">
    <property type="entry name" value="INTN1_C_like"/>
    <property type="match status" value="1"/>
</dbReference>
<reference evidence="5 6" key="1">
    <citation type="submission" date="2019-03" db="EMBL/GenBank/DDBJ databases">
        <title>San Antonio Military Medical Center submission to MRSN (WRAIR), pending publication.</title>
        <authorList>
            <person name="Blyth D.M."/>
            <person name="Mccarthy S.L."/>
            <person name="Schall S.E."/>
            <person name="Stam J.A."/>
            <person name="Ong A.C."/>
            <person name="Mcgann P.T."/>
        </authorList>
    </citation>
    <scope>NUCLEOTIDE SEQUENCE [LARGE SCALE GENOMIC DNA]</scope>
    <source>
        <strain evidence="5 6">MRSN571793</strain>
    </source>
</reference>
<sequence length="389" mass="45842">MANITVYQAKSYISKNGAAPLYVSLYLERSKISIPTKISVAVENFDSASGKVKSGEKGFNQKNMMIENIRSRVNKIQVRYHLLNKKLTKEAFWRMYNRPDDFDTFFAFVRHYWKKHPNEIEFTTYRTHEDVINKLERYKVDLIFDDFNESFINEYKHYLIKKLKNQESTATKNIAVIKKYVRKAIQMGYMDTNPFENIRIKRNLKGKFAFLTEDELNILIQKYQSKTLSEAYQNTLQFFLFLCFSSLHITDAKKLRIEQIGRQSFTYYRYKNRNSKPEPIVVPLSTPAKQILKTVIGKRKEGVIFTNLISDQKINTYIKKIVRDLNIEKDISSKAGRHTFATYYLSKTKDITSLKEIMGHSDFRETLIYAHVLDESKQAGIRNFDDFKL</sequence>
<dbReference type="SUPFAM" id="SSF56349">
    <property type="entry name" value="DNA breaking-rejoining enzymes"/>
    <property type="match status" value="1"/>
</dbReference>
<dbReference type="Gene3D" id="1.10.443.10">
    <property type="entry name" value="Intergrase catalytic core"/>
    <property type="match status" value="1"/>
</dbReference>
<proteinExistence type="inferred from homology"/>
<dbReference type="RefSeq" id="WP_134436601.1">
    <property type="nucleotide sequence ID" value="NZ_SOML01000007.1"/>
</dbReference>
<dbReference type="Pfam" id="PF17293">
    <property type="entry name" value="Arm-DNA-bind_5"/>
    <property type="match status" value="1"/>
</dbReference>
<comment type="caution">
    <text evidence="5">The sequence shown here is derived from an EMBL/GenBank/DDBJ whole genome shotgun (WGS) entry which is preliminary data.</text>
</comment>
<dbReference type="InterPro" id="IPR025269">
    <property type="entry name" value="SAM-like_dom"/>
</dbReference>
<gene>
    <name evidence="5" type="ORF">E2605_11935</name>
</gene>
<name>A0A4Y8L3D0_9BACT</name>
<organism evidence="5 6">
    <name type="scientific">Dysgonomonas capnocytophagoides</name>
    <dbReference type="NCBI Taxonomy" id="45254"/>
    <lineage>
        <taxon>Bacteria</taxon>
        <taxon>Pseudomonadati</taxon>
        <taxon>Bacteroidota</taxon>
        <taxon>Bacteroidia</taxon>
        <taxon>Bacteroidales</taxon>
        <taxon>Dysgonomonadaceae</taxon>
        <taxon>Dysgonomonas</taxon>
    </lineage>
</organism>
<feature type="domain" description="Tyr recombinase" evidence="4">
    <location>
        <begin position="206"/>
        <end position="383"/>
    </location>
</feature>
<dbReference type="InterPro" id="IPR013762">
    <property type="entry name" value="Integrase-like_cat_sf"/>
</dbReference>
<evidence type="ECO:0000256" key="2">
    <source>
        <dbReference type="ARBA" id="ARBA00023125"/>
    </source>
</evidence>
<keyword evidence="3" id="KW-0233">DNA recombination</keyword>
<dbReference type="InterPro" id="IPR010998">
    <property type="entry name" value="Integrase_recombinase_N"/>
</dbReference>
<dbReference type="Pfam" id="PF13102">
    <property type="entry name" value="Phage_int_SAM_5"/>
    <property type="match status" value="1"/>
</dbReference>
<evidence type="ECO:0000313" key="6">
    <source>
        <dbReference type="Proteomes" id="UP000297861"/>
    </source>
</evidence>
<dbReference type="AlphaFoldDB" id="A0A4Y8L3D0"/>
<dbReference type="InterPro" id="IPR035386">
    <property type="entry name" value="Arm-DNA-bind_5"/>
</dbReference>
<dbReference type="InterPro" id="IPR002104">
    <property type="entry name" value="Integrase_catalytic"/>
</dbReference>
<accession>A0A4Y8L3D0</accession>
<dbReference type="GO" id="GO:0015074">
    <property type="term" value="P:DNA integration"/>
    <property type="evidence" value="ECO:0007669"/>
    <property type="project" value="InterPro"/>
</dbReference>